<feature type="region of interest" description="Disordered" evidence="1">
    <location>
        <begin position="61"/>
        <end position="131"/>
    </location>
</feature>
<evidence type="ECO:0000256" key="1">
    <source>
        <dbReference type="SAM" id="MobiDB-lite"/>
    </source>
</evidence>
<accession>A0A5J4TYQ8</accession>
<feature type="compositionally biased region" description="Acidic residues" evidence="1">
    <location>
        <begin position="257"/>
        <end position="269"/>
    </location>
</feature>
<proteinExistence type="predicted"/>
<feature type="compositionally biased region" description="Acidic residues" evidence="1">
    <location>
        <begin position="113"/>
        <end position="122"/>
    </location>
</feature>
<dbReference type="AlphaFoldDB" id="A0A5J4TYQ8"/>
<feature type="compositionally biased region" description="Basic and acidic residues" evidence="1">
    <location>
        <begin position="1"/>
        <end position="21"/>
    </location>
</feature>
<feature type="region of interest" description="Disordered" evidence="1">
    <location>
        <begin position="1"/>
        <end position="23"/>
    </location>
</feature>
<evidence type="ECO:0000313" key="3">
    <source>
        <dbReference type="Proteomes" id="UP000324800"/>
    </source>
</evidence>
<gene>
    <name evidence="2" type="ORF">EZS28_041205</name>
</gene>
<feature type="region of interest" description="Disordered" evidence="1">
    <location>
        <begin position="223"/>
        <end position="269"/>
    </location>
</feature>
<name>A0A5J4TYQ8_9EUKA</name>
<protein>
    <submittedName>
        <fullName evidence="2">Uncharacterized protein</fullName>
    </submittedName>
</protein>
<dbReference type="EMBL" id="SNRW01023134">
    <property type="protein sequence ID" value="KAA6363268.1"/>
    <property type="molecule type" value="Genomic_DNA"/>
</dbReference>
<organism evidence="2 3">
    <name type="scientific">Streblomastix strix</name>
    <dbReference type="NCBI Taxonomy" id="222440"/>
    <lineage>
        <taxon>Eukaryota</taxon>
        <taxon>Metamonada</taxon>
        <taxon>Preaxostyla</taxon>
        <taxon>Oxymonadida</taxon>
        <taxon>Streblomastigidae</taxon>
        <taxon>Streblomastix</taxon>
    </lineage>
</organism>
<evidence type="ECO:0000313" key="2">
    <source>
        <dbReference type="EMBL" id="KAA6363268.1"/>
    </source>
</evidence>
<sequence>MADKIGSKEKVFETESKKEDQSTCYSFPLHSKVAKFALFTHTQLLHQIKYELVSTVERKDYSNEESEDEQNNQNQNEEEEKRGLKSKQKKVGLPVVKAKAKTQGKGSKQQVVEIEDDDENESENLKDSNNKKKHANIGMEIGTKLLSCENGVIRELAFSSLRNILFFFTQLDRNAKDNEKQIDIRYSVEQYGKQKQFIEDDVKLLLNKQQRINYAIIQLASQLEEKEDEERKNEGKRKKKTNKNQDRKDKQKKKNDEEDEEDDEEEEDE</sequence>
<dbReference type="Proteomes" id="UP000324800">
    <property type="component" value="Unassembled WGS sequence"/>
</dbReference>
<feature type="non-terminal residue" evidence="2">
    <location>
        <position position="269"/>
    </location>
</feature>
<comment type="caution">
    <text evidence="2">The sequence shown here is derived from an EMBL/GenBank/DDBJ whole genome shotgun (WGS) entry which is preliminary data.</text>
</comment>
<reference evidence="2 3" key="1">
    <citation type="submission" date="2019-03" db="EMBL/GenBank/DDBJ databases">
        <title>Single cell metagenomics reveals metabolic interactions within the superorganism composed of flagellate Streblomastix strix and complex community of Bacteroidetes bacteria on its surface.</title>
        <authorList>
            <person name="Treitli S.C."/>
            <person name="Kolisko M."/>
            <person name="Husnik F."/>
            <person name="Keeling P."/>
            <person name="Hampl V."/>
        </authorList>
    </citation>
    <scope>NUCLEOTIDE SEQUENCE [LARGE SCALE GENOMIC DNA]</scope>
    <source>
        <strain evidence="2">ST1C</strain>
    </source>
</reference>